<name>A0ABT1YSN7_9BACL</name>
<dbReference type="PROSITE" id="PS50853">
    <property type="entry name" value="FN3"/>
    <property type="match status" value="1"/>
</dbReference>
<dbReference type="RefSeq" id="WP_258217280.1">
    <property type="nucleotide sequence ID" value="NZ_JANQBD010000031.1"/>
</dbReference>
<dbReference type="InterPro" id="IPR036116">
    <property type="entry name" value="FN3_sf"/>
</dbReference>
<evidence type="ECO:0000313" key="2">
    <source>
        <dbReference type="EMBL" id="MCR8635735.1"/>
    </source>
</evidence>
<proteinExistence type="predicted"/>
<dbReference type="SUPFAM" id="SSF49265">
    <property type="entry name" value="Fibronectin type III"/>
    <property type="match status" value="1"/>
</dbReference>
<dbReference type="Gene3D" id="2.60.40.10">
    <property type="entry name" value="Immunoglobulins"/>
    <property type="match status" value="1"/>
</dbReference>
<reference evidence="2 3" key="1">
    <citation type="submission" date="2022-08" db="EMBL/GenBank/DDBJ databases">
        <title>Paenibacillus endoradicis sp. nov., Paenibacillus radicibacter sp. nov and Paenibacillus pararadicis sp. nov., three cold-adapted plant growth-promoting bacteria isolated from root of Larix gmelinii in Great Khingan.</title>
        <authorList>
            <person name="Xue H."/>
        </authorList>
    </citation>
    <scope>NUCLEOTIDE SEQUENCE [LARGE SCALE GENOMIC DNA]</scope>
    <source>
        <strain evidence="2 3">N5-1-1-5</strain>
    </source>
</reference>
<gene>
    <name evidence="2" type="ORF">NV381_31470</name>
</gene>
<dbReference type="InterPro" id="IPR003961">
    <property type="entry name" value="FN3_dom"/>
</dbReference>
<comment type="caution">
    <text evidence="2">The sequence shown here is derived from an EMBL/GenBank/DDBJ whole genome shotgun (WGS) entry which is preliminary data.</text>
</comment>
<dbReference type="Proteomes" id="UP001300012">
    <property type="component" value="Unassembled WGS sequence"/>
</dbReference>
<feature type="domain" description="Fibronectin type-III" evidence="1">
    <location>
        <begin position="169"/>
        <end position="261"/>
    </location>
</feature>
<evidence type="ECO:0000313" key="3">
    <source>
        <dbReference type="Proteomes" id="UP001300012"/>
    </source>
</evidence>
<accession>A0ABT1YSN7</accession>
<dbReference type="EMBL" id="JANQBD010000031">
    <property type="protein sequence ID" value="MCR8635735.1"/>
    <property type="molecule type" value="Genomic_DNA"/>
</dbReference>
<evidence type="ECO:0000259" key="1">
    <source>
        <dbReference type="PROSITE" id="PS50853"/>
    </source>
</evidence>
<keyword evidence="3" id="KW-1185">Reference proteome</keyword>
<dbReference type="InterPro" id="IPR013783">
    <property type="entry name" value="Ig-like_fold"/>
</dbReference>
<sequence>MRRIFVLLLVCLFIMANGVISVSAQSYSLSQGGCYSNLVTATNKSLSIDNDLNTFSTHGSLSSQEACYSLIPAKATFTVIITAESTSIEGSVLNVYSVINQSTDGSDKERIEFNVSNSKQTIYATFSESGISGGTKGVNFRGSTGVMLLGTNLKVYEIQVIDGVPATPIPTNLIATAGNSQVTLTWTAITGSTGYNIKRSTTPGGPYSTIASNVTGTTYTDANVTNGTKYYYVVTAVGTGGESGNSNEASATPQGTVTPPTGNKALLVITLVSGLEKEYDLPMSEVNNFITWYNGRAAGTGSEVYTINKSFNKANFLTRKDYIAFDKIETFEVSEYTPAP</sequence>
<protein>
    <submittedName>
        <fullName evidence="2">Fibronectin type III domain-containing protein</fullName>
    </submittedName>
</protein>
<organism evidence="2 3">
    <name type="scientific">Paenibacillus radicis</name>
    <name type="common">ex Xue et al. 2023</name>
    <dbReference type="NCBI Taxonomy" id="2972489"/>
    <lineage>
        <taxon>Bacteria</taxon>
        <taxon>Bacillati</taxon>
        <taxon>Bacillota</taxon>
        <taxon>Bacilli</taxon>
        <taxon>Bacillales</taxon>
        <taxon>Paenibacillaceae</taxon>
        <taxon>Paenibacillus</taxon>
    </lineage>
</organism>
<dbReference type="SMART" id="SM00060">
    <property type="entry name" value="FN3"/>
    <property type="match status" value="1"/>
</dbReference>
<dbReference type="CDD" id="cd00063">
    <property type="entry name" value="FN3"/>
    <property type="match status" value="1"/>
</dbReference>